<organism evidence="1 2">
    <name type="scientific">Roseinatronobacter bogoriensis subsp. barguzinensis</name>
    <dbReference type="NCBI Taxonomy" id="441209"/>
    <lineage>
        <taxon>Bacteria</taxon>
        <taxon>Pseudomonadati</taxon>
        <taxon>Pseudomonadota</taxon>
        <taxon>Alphaproteobacteria</taxon>
        <taxon>Rhodobacterales</taxon>
        <taxon>Paracoccaceae</taxon>
        <taxon>Roseinatronobacter</taxon>
    </lineage>
</organism>
<dbReference type="STRING" id="441209.GCA_001870665_01143"/>
<dbReference type="RefSeq" id="WP_100319116.1">
    <property type="nucleotide sequence ID" value="NZ_CP024899.1"/>
</dbReference>
<keyword evidence="2" id="KW-1185">Reference proteome</keyword>
<protein>
    <submittedName>
        <fullName evidence="1">Uncharacterized protein</fullName>
    </submittedName>
</protein>
<dbReference type="Proteomes" id="UP000228948">
    <property type="component" value="Chromosome"/>
</dbReference>
<dbReference type="AlphaFoldDB" id="A0A2K8K9G8"/>
<proteinExistence type="predicted"/>
<name>A0A2K8K9G8_9RHOB</name>
<reference evidence="1 2" key="1">
    <citation type="submission" date="2017-11" db="EMBL/GenBank/DDBJ databases">
        <title>Revised Sequence and Annotation of the Rhodobaca barguzinensis strain alga05 Genome.</title>
        <authorList>
            <person name="Kopejtka K."/>
            <person name="Tomasch J.M."/>
            <person name="Bunk B."/>
            <person name="Koblizek M."/>
        </authorList>
    </citation>
    <scope>NUCLEOTIDE SEQUENCE [LARGE SCALE GENOMIC DNA]</scope>
    <source>
        <strain evidence="2">alga05</strain>
    </source>
</reference>
<evidence type="ECO:0000313" key="2">
    <source>
        <dbReference type="Proteomes" id="UP000228948"/>
    </source>
</evidence>
<evidence type="ECO:0000313" key="1">
    <source>
        <dbReference type="EMBL" id="ATX65576.1"/>
    </source>
</evidence>
<dbReference type="OrthoDB" id="36296at2"/>
<dbReference type="EMBL" id="CP024899">
    <property type="protein sequence ID" value="ATX65576.1"/>
    <property type="molecule type" value="Genomic_DNA"/>
</dbReference>
<gene>
    <name evidence="1" type="ORF">BG454_06845</name>
</gene>
<dbReference type="KEGG" id="rbg:BG454_06845"/>
<sequence length="557" mass="60631">MSAFRHIRTAMIMTLSMIVILGGAATSLAQGFMVEPMRIHVSVAPGQNIQVPVNIRNTATDGPRDLELRLAHLDQNTAGGWAFQDVVDGIPAHQSSLDWTSLSETDARIAPLEPAQVMLSIQPPRNARGAYFAALLIETPAPPEDALGLSVRMRFLIPVIIEIEGRPVRQNVHLGDVVMTYDEADDRAPTTRAHLRITNAGETFSRVTGDLRIERRSGDRWRLVTRFETRERPIIPGVTLELGQDLERRLPSGEYRLRGELMVDGRRLPPLTKEIEFEGDPNVDALAYDTELRLSPEMVQMDVVPGATRTTVLRIENPGEHSVTVDLGAATPRGLIGVRMGDLIGIDLSAEGWTTVRPAQFTLRGGANQNVRVISAVPPVDGLHANYYADLTLSGRYADGQSAGTQSSIIHLVNHAAENARQGEIESLNLAEVGRNLFAVQARFLNTGNTHVTPLARVTVSSPQGQTVRSVTLSGAGGMLLPLGHRVFGGEIDFSGVEPGMYGLRAHIDLEGGDNVTLQHVIEVQHEDVQTEDGTVQEARVTVREGEELPDPEDVEG</sequence>
<accession>A0A2K8K9G8</accession>